<proteinExistence type="predicted"/>
<accession>A0A1F4S2I9</accession>
<gene>
    <name evidence="1" type="ORF">A2290_01345</name>
</gene>
<comment type="caution">
    <text evidence="1">The sequence shown here is derived from an EMBL/GenBank/DDBJ whole genome shotgun (WGS) entry which is preliminary data.</text>
</comment>
<evidence type="ECO:0000313" key="1">
    <source>
        <dbReference type="EMBL" id="OGC14676.1"/>
    </source>
</evidence>
<dbReference type="InterPro" id="IPR012902">
    <property type="entry name" value="N_methyl_site"/>
</dbReference>
<dbReference type="AlphaFoldDB" id="A0A1F4S2I9"/>
<evidence type="ECO:0000313" key="2">
    <source>
        <dbReference type="Proteomes" id="UP000177905"/>
    </source>
</evidence>
<organism evidence="1 2">
    <name type="scientific">candidate division WOR-1 bacterium RIFOXYB2_FULL_36_35</name>
    <dbReference type="NCBI Taxonomy" id="1802578"/>
    <lineage>
        <taxon>Bacteria</taxon>
        <taxon>Bacillati</taxon>
        <taxon>Saganbacteria</taxon>
    </lineage>
</organism>
<dbReference type="Pfam" id="PF07963">
    <property type="entry name" value="N_methyl"/>
    <property type="match status" value="1"/>
</dbReference>
<dbReference type="PROSITE" id="PS00409">
    <property type="entry name" value="PROKAR_NTER_METHYL"/>
    <property type="match status" value="1"/>
</dbReference>
<reference evidence="1 2" key="1">
    <citation type="journal article" date="2016" name="Nat. Commun.">
        <title>Thousands of microbial genomes shed light on interconnected biogeochemical processes in an aquifer system.</title>
        <authorList>
            <person name="Anantharaman K."/>
            <person name="Brown C.T."/>
            <person name="Hug L.A."/>
            <person name="Sharon I."/>
            <person name="Castelle C.J."/>
            <person name="Probst A.J."/>
            <person name="Thomas B.C."/>
            <person name="Singh A."/>
            <person name="Wilkins M.J."/>
            <person name="Karaoz U."/>
            <person name="Brodie E.L."/>
            <person name="Williams K.H."/>
            <person name="Hubbard S.S."/>
            <person name="Banfield J.F."/>
        </authorList>
    </citation>
    <scope>NUCLEOTIDE SEQUENCE [LARGE SCALE GENOMIC DNA]</scope>
</reference>
<name>A0A1F4S2I9_UNCSA</name>
<dbReference type="EMBL" id="MEUA01000033">
    <property type="protein sequence ID" value="OGC14676.1"/>
    <property type="molecule type" value="Genomic_DNA"/>
</dbReference>
<protein>
    <recommendedName>
        <fullName evidence="3">Prepilin-type N-terminal cleavage/methylation domain-containing protein</fullName>
    </recommendedName>
</protein>
<evidence type="ECO:0008006" key="3">
    <source>
        <dbReference type="Google" id="ProtNLM"/>
    </source>
</evidence>
<dbReference type="NCBIfam" id="TIGR02532">
    <property type="entry name" value="IV_pilin_GFxxxE"/>
    <property type="match status" value="1"/>
</dbReference>
<sequence length="136" mass="15255">MKKRGFTLLETIIAISLFSILLMAGTTILSSHIRSFRLVSEKTSSIQTIQIVAREITKDCRLSSNISVAYNTAVLAQKGSTISYDIKDKKVRRRKDSYTAYLTDEGEIKILEFKLLAPKLLAFSVDGVTTEVFCRN</sequence>
<dbReference type="Proteomes" id="UP000177905">
    <property type="component" value="Unassembled WGS sequence"/>
</dbReference>